<evidence type="ECO:0000256" key="4">
    <source>
        <dbReference type="ARBA" id="ARBA00022827"/>
    </source>
</evidence>
<dbReference type="Pfam" id="PF01565">
    <property type="entry name" value="FAD_binding_4"/>
    <property type="match status" value="1"/>
</dbReference>
<dbReference type="Gene3D" id="3.40.462.20">
    <property type="match status" value="1"/>
</dbReference>
<protein>
    <submittedName>
        <fullName evidence="7">FAD-binding oxidoreductase</fullName>
    </submittedName>
</protein>
<evidence type="ECO:0000256" key="2">
    <source>
        <dbReference type="ARBA" id="ARBA00005466"/>
    </source>
</evidence>
<reference evidence="8" key="1">
    <citation type="submission" date="2018-09" db="EMBL/GenBank/DDBJ databases">
        <authorList>
            <person name="Livingstone P.G."/>
            <person name="Whitworth D.E."/>
        </authorList>
    </citation>
    <scope>NUCLEOTIDE SEQUENCE [LARGE SCALE GENOMIC DNA]</scope>
    <source>
        <strain evidence="8">CA043D</strain>
    </source>
</reference>
<dbReference type="GO" id="GO:0016491">
    <property type="term" value="F:oxidoreductase activity"/>
    <property type="evidence" value="ECO:0007669"/>
    <property type="project" value="UniProtKB-KW"/>
</dbReference>
<comment type="caution">
    <text evidence="7">The sequence shown here is derived from an EMBL/GenBank/DDBJ whole genome shotgun (WGS) entry which is preliminary data.</text>
</comment>
<organism evidence="7 8">
    <name type="scientific">Corallococcus carmarthensis</name>
    <dbReference type="NCBI Taxonomy" id="2316728"/>
    <lineage>
        <taxon>Bacteria</taxon>
        <taxon>Pseudomonadati</taxon>
        <taxon>Myxococcota</taxon>
        <taxon>Myxococcia</taxon>
        <taxon>Myxococcales</taxon>
        <taxon>Cystobacterineae</taxon>
        <taxon>Myxococcaceae</taxon>
        <taxon>Corallococcus</taxon>
    </lineage>
</organism>
<dbReference type="PANTHER" id="PTHR42973:SF39">
    <property type="entry name" value="FAD-BINDING PCMH-TYPE DOMAIN-CONTAINING PROTEIN"/>
    <property type="match status" value="1"/>
</dbReference>
<evidence type="ECO:0000256" key="3">
    <source>
        <dbReference type="ARBA" id="ARBA00022630"/>
    </source>
</evidence>
<keyword evidence="5" id="KW-0560">Oxidoreductase</keyword>
<keyword evidence="3" id="KW-0285">Flavoprotein</keyword>
<sequence>MTLETHRPQAGPSLPAGLTPDSVELFRAQLRGALIQPGDVDYAEACQLYNAMIHKRPAMVARCADVADVIAAVALARERKLPLAVRGGGHNGGGLGLVDNGLVIDLSRMRGVRVDPEARTVRVAGGAVWGDVDHATHAFGLAVPSGIISTTGVAGLTLGGGLGYLTRRFGLTIDNLLAVDMVLADGRFVTANEEKFPDLFWAVRGGGGNFGVVTSFLFRANPVDTILGGPTLWPLDRAAEVMRWYREFLPNAPEDLSGFFAFLTVPPAPPFPEALHLQKMCGVVWCYTGDPAKADELFAPVLALKPALHGVMPMPFPMLQSAFDALYPPGHQWYWRADFVRELPDAAIERHVSFAERLPSMQSTMHLYPIDGATHRVGPHDTAFRFRDARWSEVIVGVDPAPERAEAISTWAKDYWTALHPYSAGGAYVNFMMEEGQERVQATYGDNYARLVEVKRTYDPGNLFHVNQNILPGPVKPPSVAH</sequence>
<evidence type="ECO:0000313" key="8">
    <source>
        <dbReference type="Proteomes" id="UP000268313"/>
    </source>
</evidence>
<dbReference type="OrthoDB" id="9775082at2"/>
<dbReference type="Proteomes" id="UP000268313">
    <property type="component" value="Unassembled WGS sequence"/>
</dbReference>
<dbReference type="InterPro" id="IPR036318">
    <property type="entry name" value="FAD-bd_PCMH-like_sf"/>
</dbReference>
<dbReference type="GO" id="GO:0071949">
    <property type="term" value="F:FAD binding"/>
    <property type="evidence" value="ECO:0007669"/>
    <property type="project" value="InterPro"/>
</dbReference>
<dbReference type="InterPro" id="IPR006093">
    <property type="entry name" value="Oxy_OxRdtase_FAD_BS"/>
</dbReference>
<dbReference type="Gene3D" id="3.30.43.10">
    <property type="entry name" value="Uridine Diphospho-n-acetylenolpyruvylglucosamine Reductase, domain 2"/>
    <property type="match status" value="1"/>
</dbReference>
<evidence type="ECO:0000256" key="1">
    <source>
        <dbReference type="ARBA" id="ARBA00001974"/>
    </source>
</evidence>
<dbReference type="EMBL" id="RAWE01000011">
    <property type="protein sequence ID" value="RKH06354.1"/>
    <property type="molecule type" value="Genomic_DNA"/>
</dbReference>
<feature type="domain" description="FAD-binding PCMH-type" evidence="6">
    <location>
        <begin position="52"/>
        <end position="223"/>
    </location>
</feature>
<comment type="cofactor">
    <cofactor evidence="1">
        <name>FAD</name>
        <dbReference type="ChEBI" id="CHEBI:57692"/>
    </cofactor>
</comment>
<dbReference type="Gene3D" id="3.30.465.10">
    <property type="match status" value="1"/>
</dbReference>
<evidence type="ECO:0000256" key="5">
    <source>
        <dbReference type="ARBA" id="ARBA00023002"/>
    </source>
</evidence>
<proteinExistence type="inferred from homology"/>
<dbReference type="InterPro" id="IPR050416">
    <property type="entry name" value="FAD-linked_Oxidoreductase"/>
</dbReference>
<dbReference type="SUPFAM" id="SSF56176">
    <property type="entry name" value="FAD-binding/transporter-associated domain-like"/>
    <property type="match status" value="1"/>
</dbReference>
<dbReference type="InterPro" id="IPR012951">
    <property type="entry name" value="BBE"/>
</dbReference>
<dbReference type="InterPro" id="IPR016167">
    <property type="entry name" value="FAD-bd_PCMH_sub1"/>
</dbReference>
<keyword evidence="8" id="KW-1185">Reference proteome</keyword>
<dbReference type="PROSITE" id="PS51387">
    <property type="entry name" value="FAD_PCMH"/>
    <property type="match status" value="1"/>
</dbReference>
<comment type="similarity">
    <text evidence="2">Belongs to the oxygen-dependent FAD-linked oxidoreductase family.</text>
</comment>
<dbReference type="InterPro" id="IPR006094">
    <property type="entry name" value="Oxid_FAD_bind_N"/>
</dbReference>
<dbReference type="Pfam" id="PF08031">
    <property type="entry name" value="BBE"/>
    <property type="match status" value="1"/>
</dbReference>
<evidence type="ECO:0000313" key="7">
    <source>
        <dbReference type="EMBL" id="RKH06354.1"/>
    </source>
</evidence>
<dbReference type="AlphaFoldDB" id="A0A3A8KWG1"/>
<keyword evidence="4" id="KW-0274">FAD</keyword>
<dbReference type="InterPro" id="IPR016166">
    <property type="entry name" value="FAD-bd_PCMH"/>
</dbReference>
<dbReference type="InterPro" id="IPR016169">
    <property type="entry name" value="FAD-bd_PCMH_sub2"/>
</dbReference>
<dbReference type="PANTHER" id="PTHR42973">
    <property type="entry name" value="BINDING OXIDOREDUCTASE, PUTATIVE (AFU_ORTHOLOGUE AFUA_1G17690)-RELATED"/>
    <property type="match status" value="1"/>
</dbReference>
<gene>
    <name evidence="7" type="ORF">D7X32_05335</name>
</gene>
<evidence type="ECO:0000259" key="6">
    <source>
        <dbReference type="PROSITE" id="PS51387"/>
    </source>
</evidence>
<dbReference type="RefSeq" id="WP_120601410.1">
    <property type="nucleotide sequence ID" value="NZ_RAWE01000011.1"/>
</dbReference>
<accession>A0A3A8KWG1</accession>
<dbReference type="PROSITE" id="PS00862">
    <property type="entry name" value="OX2_COVAL_FAD"/>
    <property type="match status" value="1"/>
</dbReference>
<name>A0A3A8KWG1_9BACT</name>